<dbReference type="GO" id="GO:0016020">
    <property type="term" value="C:membrane"/>
    <property type="evidence" value="ECO:0007669"/>
    <property type="project" value="UniProtKB-SubCell"/>
</dbReference>
<keyword evidence="6 10" id="KW-1133">Transmembrane helix</keyword>
<dbReference type="InterPro" id="IPR026055">
    <property type="entry name" value="FAR"/>
</dbReference>
<comment type="function">
    <text evidence="10">Catalyzes the reduction of fatty acyl-CoA to fatty alcohols.</text>
</comment>
<dbReference type="InterPro" id="IPR033640">
    <property type="entry name" value="FAR_C"/>
</dbReference>
<keyword evidence="7 10" id="KW-0443">Lipid metabolism</keyword>
<evidence type="ECO:0000256" key="7">
    <source>
        <dbReference type="ARBA" id="ARBA00023098"/>
    </source>
</evidence>
<evidence type="ECO:0000256" key="3">
    <source>
        <dbReference type="ARBA" id="ARBA00022516"/>
    </source>
</evidence>
<comment type="catalytic activity">
    <reaction evidence="9 10">
        <text>a long-chain fatty acyl-CoA + 2 NADPH + 2 H(+) = a long-chain primary fatty alcohol + 2 NADP(+) + CoA</text>
        <dbReference type="Rhea" id="RHEA:52716"/>
        <dbReference type="ChEBI" id="CHEBI:15378"/>
        <dbReference type="ChEBI" id="CHEBI:57287"/>
        <dbReference type="ChEBI" id="CHEBI:57783"/>
        <dbReference type="ChEBI" id="CHEBI:58349"/>
        <dbReference type="ChEBI" id="CHEBI:77396"/>
        <dbReference type="ChEBI" id="CHEBI:83139"/>
        <dbReference type="EC" id="1.2.1.84"/>
    </reaction>
</comment>
<dbReference type="PANTHER" id="PTHR11011:SF12">
    <property type="entry name" value="FATTY ACYL-COA REDUCTASE"/>
    <property type="match status" value="1"/>
</dbReference>
<accession>A0A3S7L465</accession>
<comment type="subcellular location">
    <subcellularLocation>
        <location evidence="1">Membrane</location>
        <topology evidence="1">Multi-pass membrane protein</topology>
    </subcellularLocation>
</comment>
<protein>
    <recommendedName>
        <fullName evidence="10">Fatty acyl-CoA reductase</fullName>
        <ecNumber evidence="10">1.2.1.84</ecNumber>
    </recommendedName>
</protein>
<keyword evidence="3 10" id="KW-0444">Lipid biosynthesis</keyword>
<evidence type="ECO:0000256" key="8">
    <source>
        <dbReference type="ARBA" id="ARBA00023136"/>
    </source>
</evidence>
<evidence type="ECO:0000256" key="1">
    <source>
        <dbReference type="ARBA" id="ARBA00004141"/>
    </source>
</evidence>
<dbReference type="PANTHER" id="PTHR11011">
    <property type="entry name" value="MALE STERILITY PROTEIN 2-RELATED"/>
    <property type="match status" value="1"/>
</dbReference>
<dbReference type="GO" id="GO:0035336">
    <property type="term" value="P:long-chain fatty-acyl-CoA metabolic process"/>
    <property type="evidence" value="ECO:0007669"/>
    <property type="project" value="TreeGrafter"/>
</dbReference>
<evidence type="ECO:0000313" key="13">
    <source>
        <dbReference type="EMBL" id="AWJ25031.1"/>
    </source>
</evidence>
<sequence>MSEIAEYYRGKSILITGAYGFMGKVLIEKLLYSCTDLKIIYILVRAKRGKSIDQRLDEMFKIPLFERLRKEKPHTFQKVVPVAGDIGLENLGLSAESLKLLADVNIIYHAAASLRLDAKLPDSVRFNVEGTHRFMELCKGFKKLEAFVYVSTAFCHCELDVMEEKVYETPVKPEDIMRICQWMDEKSMDAITPKLLDVHPNAYTYTKRLAEKLVADYYPEIPILIARPSIVTPALKEPFPGWVDNLNGPVGLIVGGGKGVIRSMHCNSEYHAEVIPVDLAINGLVALPWRTFGPEPLDMFKNSPTVPVFNLTQSGLKPVTWGEILNMGKQATYKNPFSVMLWYPNGDIRSNKMVHNLCVIFYHWLPAILIDFMLFITGNKRFMMNVQRRIHDGLEVLQYFTTREWSFKNDNFIAVRDSMNDLDKSIFPIQFEIIDCLDYINTCVLGARHYMMKEDPSTLPKARRLLRILYALDCVTSFSFYALFAWLIVSCSDTARFVLDSATEVLTALPFVRSLK</sequence>
<name>A0A3S7L465_NILLU</name>
<feature type="domain" description="Fatty acyl-CoA reductase C-terminal" evidence="11">
    <location>
        <begin position="362"/>
        <end position="454"/>
    </location>
</feature>
<evidence type="ECO:0000256" key="6">
    <source>
        <dbReference type="ARBA" id="ARBA00022989"/>
    </source>
</evidence>
<dbReference type="GO" id="GO:0005777">
    <property type="term" value="C:peroxisome"/>
    <property type="evidence" value="ECO:0007669"/>
    <property type="project" value="TreeGrafter"/>
</dbReference>
<proteinExistence type="evidence at transcript level"/>
<feature type="transmembrane region" description="Helical" evidence="10">
    <location>
        <begin position="468"/>
        <end position="489"/>
    </location>
</feature>
<dbReference type="EMBL" id="MG573169">
    <property type="protein sequence ID" value="AWJ25031.1"/>
    <property type="molecule type" value="mRNA"/>
</dbReference>
<dbReference type="CDD" id="cd05236">
    <property type="entry name" value="FAR-N_SDR_e"/>
    <property type="match status" value="1"/>
</dbReference>
<keyword evidence="10" id="KW-0560">Oxidoreductase</keyword>
<organism evidence="13">
    <name type="scientific">Nilaparvata lugens</name>
    <name type="common">Brown planthopper</name>
    <dbReference type="NCBI Taxonomy" id="108931"/>
    <lineage>
        <taxon>Eukaryota</taxon>
        <taxon>Metazoa</taxon>
        <taxon>Ecdysozoa</taxon>
        <taxon>Arthropoda</taxon>
        <taxon>Hexapoda</taxon>
        <taxon>Insecta</taxon>
        <taxon>Pterygota</taxon>
        <taxon>Neoptera</taxon>
        <taxon>Paraneoptera</taxon>
        <taxon>Hemiptera</taxon>
        <taxon>Auchenorrhyncha</taxon>
        <taxon>Fulgoroidea</taxon>
        <taxon>Delphacidae</taxon>
        <taxon>Delphacinae</taxon>
        <taxon>Nilaparvata</taxon>
    </lineage>
</organism>
<keyword evidence="4 10" id="KW-0812">Transmembrane</keyword>
<keyword evidence="8 10" id="KW-0472">Membrane</keyword>
<dbReference type="OrthoDB" id="429813at2759"/>
<dbReference type="InterPro" id="IPR036291">
    <property type="entry name" value="NAD(P)-bd_dom_sf"/>
</dbReference>
<dbReference type="CDD" id="cd09071">
    <property type="entry name" value="FAR_C"/>
    <property type="match status" value="1"/>
</dbReference>
<evidence type="ECO:0000256" key="2">
    <source>
        <dbReference type="ARBA" id="ARBA00005928"/>
    </source>
</evidence>
<evidence type="ECO:0000256" key="9">
    <source>
        <dbReference type="ARBA" id="ARBA00052530"/>
    </source>
</evidence>
<dbReference type="FunFam" id="3.40.50.720:FF:000143">
    <property type="entry name" value="Fatty acyl-CoA reductase"/>
    <property type="match status" value="1"/>
</dbReference>
<dbReference type="EC" id="1.2.1.84" evidence="10"/>
<dbReference type="InterPro" id="IPR013120">
    <property type="entry name" value="FAR_NAD-bd"/>
</dbReference>
<evidence type="ECO:0000256" key="5">
    <source>
        <dbReference type="ARBA" id="ARBA00022857"/>
    </source>
</evidence>
<dbReference type="Pfam" id="PF07993">
    <property type="entry name" value="NAD_binding_4"/>
    <property type="match status" value="1"/>
</dbReference>
<comment type="similarity">
    <text evidence="2 10">Belongs to the fatty acyl-CoA reductase family.</text>
</comment>
<evidence type="ECO:0000256" key="10">
    <source>
        <dbReference type="RuleBase" id="RU363097"/>
    </source>
</evidence>
<evidence type="ECO:0000259" key="11">
    <source>
        <dbReference type="Pfam" id="PF03015"/>
    </source>
</evidence>
<keyword evidence="5 10" id="KW-0521">NADP</keyword>
<gene>
    <name evidence="13" type="primary">FAR</name>
</gene>
<dbReference type="GO" id="GO:0080019">
    <property type="term" value="F:alcohol-forming very long-chain fatty acyl-CoA reductase activity"/>
    <property type="evidence" value="ECO:0007669"/>
    <property type="project" value="InterPro"/>
</dbReference>
<reference evidence="13" key="1">
    <citation type="submission" date="2017-11" db="EMBL/GenBank/DDBJ databases">
        <title>Key genes required for floating on the water in brown planthopper, Nilaparvata lugens.</title>
        <authorList>
            <person name="Li D.-T."/>
            <person name="Zhang C.-X."/>
        </authorList>
    </citation>
    <scope>NUCLEOTIDE SEQUENCE</scope>
    <source>
        <strain evidence="13">NlFAR14</strain>
    </source>
</reference>
<dbReference type="Gene3D" id="3.40.50.720">
    <property type="entry name" value="NAD(P)-binding Rossmann-like Domain"/>
    <property type="match status" value="1"/>
</dbReference>
<dbReference type="SUPFAM" id="SSF51735">
    <property type="entry name" value="NAD(P)-binding Rossmann-fold domains"/>
    <property type="match status" value="1"/>
</dbReference>
<feature type="domain" description="Thioester reductase (TE)" evidence="12">
    <location>
        <begin position="15"/>
        <end position="282"/>
    </location>
</feature>
<dbReference type="AlphaFoldDB" id="A0A3S7L465"/>
<evidence type="ECO:0000259" key="12">
    <source>
        <dbReference type="Pfam" id="PF07993"/>
    </source>
</evidence>
<dbReference type="Pfam" id="PF03015">
    <property type="entry name" value="Sterile"/>
    <property type="match status" value="1"/>
</dbReference>
<feature type="transmembrane region" description="Helical" evidence="10">
    <location>
        <begin position="359"/>
        <end position="379"/>
    </location>
</feature>
<dbReference type="GO" id="GO:0102965">
    <property type="term" value="F:alcohol-forming long-chain fatty acyl-CoA reductase activity"/>
    <property type="evidence" value="ECO:0007669"/>
    <property type="project" value="UniProtKB-EC"/>
</dbReference>
<evidence type="ECO:0000256" key="4">
    <source>
        <dbReference type="ARBA" id="ARBA00022692"/>
    </source>
</evidence>